<feature type="region of interest" description="Disordered" evidence="1">
    <location>
        <begin position="35"/>
        <end position="83"/>
    </location>
</feature>
<dbReference type="AlphaFoldDB" id="A0A314XN08"/>
<dbReference type="EMBL" id="PJQY01002246">
    <property type="protein sequence ID" value="PQP95382.1"/>
    <property type="molecule type" value="Genomic_DNA"/>
</dbReference>
<accession>A0A314XN08</accession>
<dbReference type="Proteomes" id="UP000250321">
    <property type="component" value="Unassembled WGS sequence"/>
</dbReference>
<evidence type="ECO:0000256" key="1">
    <source>
        <dbReference type="SAM" id="MobiDB-lite"/>
    </source>
</evidence>
<protein>
    <submittedName>
        <fullName evidence="2">Uncharacterized protein</fullName>
    </submittedName>
</protein>
<dbReference type="PANTHER" id="PTHR33709:SF32">
    <property type="entry name" value="UBIQUITIN-SPECIFIC PROTEASE FAMILY C19-RELATED PROTEIN"/>
    <property type="match status" value="1"/>
</dbReference>
<evidence type="ECO:0000313" key="2">
    <source>
        <dbReference type="EMBL" id="PQP95382.1"/>
    </source>
</evidence>
<proteinExistence type="predicted"/>
<dbReference type="InterPro" id="IPR040339">
    <property type="entry name" value="At1g16860-like"/>
</dbReference>
<keyword evidence="3" id="KW-1185">Reference proteome</keyword>
<dbReference type="PANTHER" id="PTHR33709">
    <property type="entry name" value="OSJNBA0035M09.9 PROTEIN"/>
    <property type="match status" value="1"/>
</dbReference>
<comment type="caution">
    <text evidence="2">The sequence shown here is derived from an EMBL/GenBank/DDBJ whole genome shotgun (WGS) entry which is preliminary data.</text>
</comment>
<dbReference type="OrthoDB" id="1899156at2759"/>
<name>A0A314XN08_PRUYE</name>
<sequence length="268" mass="29125">MGDLGGIPACEIEHNFAFIGLESDHNFVIKVRTTSGPVSSGGMPGPAFLKKSNSGPLNKQGEPLKKSSGPQSGGVKPTGCKNSGPLPPVLPATGLIIHGPISSGPLNASGAPHKVSGPLESMGSMKVQGSSIVHNQAITTLSQDDEFSFRKSFPKLILCCYTIHMEYLLGKMSYYRCVYDSTSLYEYRGWDSKAANPTHRHFTWGLRSIERRVVDFYISDFQAGLRALVKTGSGARVTPYVDDSIVIDVNSENEELSPEFIRREEPFK</sequence>
<gene>
    <name evidence="2" type="ORF">Pyn_27243</name>
</gene>
<reference evidence="2 3" key="1">
    <citation type="submission" date="2018-02" db="EMBL/GenBank/DDBJ databases">
        <title>Draft genome of wild Prunus yedoensis var. nudiflora.</title>
        <authorList>
            <person name="Baek S."/>
            <person name="Kim J.-H."/>
            <person name="Choi K."/>
            <person name="Kim G.-B."/>
            <person name="Cho A."/>
            <person name="Jang H."/>
            <person name="Shin C.-H."/>
            <person name="Yu H.-J."/>
            <person name="Mun J.-H."/>
        </authorList>
    </citation>
    <scope>NUCLEOTIDE SEQUENCE [LARGE SCALE GENOMIC DNA]</scope>
    <source>
        <strain evidence="3">cv. Jeju island</strain>
        <tissue evidence="2">Leaf</tissue>
    </source>
</reference>
<organism evidence="2 3">
    <name type="scientific">Prunus yedoensis var. nudiflora</name>
    <dbReference type="NCBI Taxonomy" id="2094558"/>
    <lineage>
        <taxon>Eukaryota</taxon>
        <taxon>Viridiplantae</taxon>
        <taxon>Streptophyta</taxon>
        <taxon>Embryophyta</taxon>
        <taxon>Tracheophyta</taxon>
        <taxon>Spermatophyta</taxon>
        <taxon>Magnoliopsida</taxon>
        <taxon>eudicotyledons</taxon>
        <taxon>Gunneridae</taxon>
        <taxon>Pentapetalae</taxon>
        <taxon>rosids</taxon>
        <taxon>fabids</taxon>
        <taxon>Rosales</taxon>
        <taxon>Rosaceae</taxon>
        <taxon>Amygdaloideae</taxon>
        <taxon>Amygdaleae</taxon>
        <taxon>Prunus</taxon>
    </lineage>
</organism>
<dbReference type="STRING" id="2094558.A0A314XN08"/>
<evidence type="ECO:0000313" key="3">
    <source>
        <dbReference type="Proteomes" id="UP000250321"/>
    </source>
</evidence>